<name>A0AAQ4D8F6_AMBAM</name>
<keyword evidence="1" id="KW-0812">Transmembrane</keyword>
<sequence>MGRPPAGMMQGRLSGYGAYDQCLAVRHDEGLFQGKYCMVHLGYNGSQMTPSLRRVVRKFAKHLGFESAGNLTRMVNNKGFTGIAQLYKFGVCVPSHCEPEDLQVIMDHLTKDFNLQLKAKWCAIDEPVKLNQRQTLILWPKASLWLMGTIAAAACLATGIQVYVQESLPFNLVVTTDIKKLIDMHLDIYLMAHTHAPPLFVGLIFGCLATRRHRMSSLAQGAAWLVAATVSLAALMGVRTWNVGRQPERLESAIYAGLHRASWGLGVAWVMYACATKRGGFVNKILAWPIFYPLGRLSFSVYLVHLILMACNSVLSRERVTQHPFLHAQMYVSTAITAYALASIVYLLIECPVAALDNLVFHKMMPKETILKVIQGKGTAQEVKAIQALAEGKKKKPVESPAKGKNISELPDFTKINLDGHHCHVNGACEIDSNEDTSANGAVISAKF</sequence>
<evidence type="ECO:0000313" key="3">
    <source>
        <dbReference type="EMBL" id="KAK8758746.1"/>
    </source>
</evidence>
<keyword evidence="1" id="KW-1133">Transmembrane helix</keyword>
<proteinExistence type="predicted"/>
<accession>A0AAQ4D8F6</accession>
<dbReference type="Proteomes" id="UP001321473">
    <property type="component" value="Unassembled WGS sequence"/>
</dbReference>
<evidence type="ECO:0000259" key="2">
    <source>
        <dbReference type="Pfam" id="PF20146"/>
    </source>
</evidence>
<dbReference type="AlphaFoldDB" id="A0AAQ4D8F6"/>
<feature type="transmembrane region" description="Helical" evidence="1">
    <location>
        <begin position="142"/>
        <end position="164"/>
    </location>
</feature>
<keyword evidence="1" id="KW-0472">Membrane</keyword>
<feature type="transmembrane region" description="Helical" evidence="1">
    <location>
        <begin position="328"/>
        <end position="349"/>
    </location>
</feature>
<dbReference type="InterPro" id="IPR052728">
    <property type="entry name" value="O2_lipid_transport_reg"/>
</dbReference>
<keyword evidence="4" id="KW-1185">Reference proteome</keyword>
<feature type="transmembrane region" description="Helical" evidence="1">
    <location>
        <begin position="253"/>
        <end position="274"/>
    </location>
</feature>
<evidence type="ECO:0000313" key="4">
    <source>
        <dbReference type="Proteomes" id="UP001321473"/>
    </source>
</evidence>
<gene>
    <name evidence="3" type="ORF">V5799_003622</name>
</gene>
<feature type="domain" description="Nose resistant-to-fluoxetine protein N-terminal" evidence="2">
    <location>
        <begin position="2"/>
        <end position="106"/>
    </location>
</feature>
<dbReference type="EMBL" id="JARKHS020033741">
    <property type="protein sequence ID" value="KAK8758746.1"/>
    <property type="molecule type" value="Genomic_DNA"/>
</dbReference>
<dbReference type="Pfam" id="PF20146">
    <property type="entry name" value="NRF"/>
    <property type="match status" value="1"/>
</dbReference>
<protein>
    <recommendedName>
        <fullName evidence="2">Nose resistant-to-fluoxetine protein N-terminal domain-containing protein</fullName>
    </recommendedName>
</protein>
<evidence type="ECO:0000256" key="1">
    <source>
        <dbReference type="SAM" id="Phobius"/>
    </source>
</evidence>
<dbReference type="PANTHER" id="PTHR11161:SF0">
    <property type="entry name" value="O-ACYLTRANSFERASE LIKE PROTEIN"/>
    <property type="match status" value="1"/>
</dbReference>
<organism evidence="3 4">
    <name type="scientific">Amblyomma americanum</name>
    <name type="common">Lone star tick</name>
    <dbReference type="NCBI Taxonomy" id="6943"/>
    <lineage>
        <taxon>Eukaryota</taxon>
        <taxon>Metazoa</taxon>
        <taxon>Ecdysozoa</taxon>
        <taxon>Arthropoda</taxon>
        <taxon>Chelicerata</taxon>
        <taxon>Arachnida</taxon>
        <taxon>Acari</taxon>
        <taxon>Parasitiformes</taxon>
        <taxon>Ixodida</taxon>
        <taxon>Ixodoidea</taxon>
        <taxon>Ixodidae</taxon>
        <taxon>Amblyomminae</taxon>
        <taxon>Amblyomma</taxon>
    </lineage>
</organism>
<dbReference type="PANTHER" id="PTHR11161">
    <property type="entry name" value="O-ACYLTRANSFERASE"/>
    <property type="match status" value="1"/>
</dbReference>
<feature type="transmembrane region" description="Helical" evidence="1">
    <location>
        <begin position="286"/>
        <end position="308"/>
    </location>
</feature>
<feature type="transmembrane region" description="Helical" evidence="1">
    <location>
        <begin position="221"/>
        <end position="241"/>
    </location>
</feature>
<comment type="caution">
    <text evidence="3">The sequence shown here is derived from an EMBL/GenBank/DDBJ whole genome shotgun (WGS) entry which is preliminary data.</text>
</comment>
<feature type="transmembrane region" description="Helical" evidence="1">
    <location>
        <begin position="188"/>
        <end position="209"/>
    </location>
</feature>
<dbReference type="InterPro" id="IPR006621">
    <property type="entry name" value="Nose-resist-to-fluoxetine_N"/>
</dbReference>
<reference evidence="3 4" key="1">
    <citation type="journal article" date="2023" name="Arcadia Sci">
        <title>De novo assembly of a long-read Amblyomma americanum tick genome.</title>
        <authorList>
            <person name="Chou S."/>
            <person name="Poskanzer K.E."/>
            <person name="Rollins M."/>
            <person name="Thuy-Boun P.S."/>
        </authorList>
    </citation>
    <scope>NUCLEOTIDE SEQUENCE [LARGE SCALE GENOMIC DNA]</scope>
    <source>
        <strain evidence="3">F_SG_1</strain>
        <tissue evidence="3">Salivary glands</tissue>
    </source>
</reference>